<dbReference type="InterPro" id="IPR001810">
    <property type="entry name" value="F-box_dom"/>
</dbReference>
<reference evidence="3 4" key="1">
    <citation type="journal article" date="2023" name="G3 (Bethesda)">
        <title>A chromosome-length genome assembly and annotation of blackberry (Rubus argutus, cv. 'Hillquist').</title>
        <authorList>
            <person name="Bruna T."/>
            <person name="Aryal R."/>
            <person name="Dudchenko O."/>
            <person name="Sargent D.J."/>
            <person name="Mead D."/>
            <person name="Buti M."/>
            <person name="Cavallini A."/>
            <person name="Hytonen T."/>
            <person name="Andres J."/>
            <person name="Pham M."/>
            <person name="Weisz D."/>
            <person name="Mascagni F."/>
            <person name="Usai G."/>
            <person name="Natali L."/>
            <person name="Bassil N."/>
            <person name="Fernandez G.E."/>
            <person name="Lomsadze A."/>
            <person name="Armour M."/>
            <person name="Olukolu B."/>
            <person name="Poorten T."/>
            <person name="Britton C."/>
            <person name="Davik J."/>
            <person name="Ashrafi H."/>
            <person name="Aiden E.L."/>
            <person name="Borodovsky M."/>
            <person name="Worthington M."/>
        </authorList>
    </citation>
    <scope>NUCLEOTIDE SEQUENCE [LARGE SCALE GENOMIC DNA]</scope>
    <source>
        <strain evidence="3">PI 553951</strain>
    </source>
</reference>
<protein>
    <recommendedName>
        <fullName evidence="2">F-box domain-containing protein</fullName>
    </recommendedName>
</protein>
<dbReference type="InterPro" id="IPR029071">
    <property type="entry name" value="Ubiquitin-like_domsf"/>
</dbReference>
<proteinExistence type="predicted"/>
<name>A0AAW1XYM1_RUBAR</name>
<dbReference type="PANTHER" id="PTHR47602">
    <property type="entry name" value="F-BOX PROTEIN SKIP22"/>
    <property type="match status" value="1"/>
</dbReference>
<dbReference type="PROSITE" id="PS50181">
    <property type="entry name" value="FBOX"/>
    <property type="match status" value="1"/>
</dbReference>
<evidence type="ECO:0000313" key="4">
    <source>
        <dbReference type="Proteomes" id="UP001457282"/>
    </source>
</evidence>
<comment type="caution">
    <text evidence="3">The sequence shown here is derived from an EMBL/GenBank/DDBJ whole genome shotgun (WGS) entry which is preliminary data.</text>
</comment>
<dbReference type="CDD" id="cd22165">
    <property type="entry name" value="F-box_AtSKIP22-like"/>
    <property type="match status" value="1"/>
</dbReference>
<dbReference type="SUPFAM" id="SSF54236">
    <property type="entry name" value="Ubiquitin-like"/>
    <property type="match status" value="1"/>
</dbReference>
<evidence type="ECO:0000313" key="3">
    <source>
        <dbReference type="EMBL" id="KAK9941769.1"/>
    </source>
</evidence>
<feature type="domain" description="F-box" evidence="2">
    <location>
        <begin position="361"/>
        <end position="407"/>
    </location>
</feature>
<sequence length="519" mass="57258">MKLRLRSIESKETLRIQVPNLCSLHQLKQSLSESISASPSSLRLSLNRRDELHAPSPDDSLASLGITSGDLIFYTLDPTSQTLASDSLSHPSLQSPNQIVPQSSNSPNSGTLIIEGASTGDSMAEEPRSRVLNSQTLIDQGTSISEEQRFVDMNSETLIGEGSSSMDGVESMEVDDESTGVVRKKYSVPFFLRRVLREELAEDRSNHKLLVIALHAVLLESRFVRFDSLLGAQTDRFHLPNEWPAVAYTLSLAYTLPEILQNRDNGGGGIEAVVLKFQTLGHFVNVYGSLAGGGGSGPYRVSLDVQRFAPMLDFVWGSRNVSDSEVFVPEIEIFEFWRIVKDGIAYPLLIDLCAKAGLAEPPSLMCLPSDLKMNILERLLGVDIARVGCACKELQNLTNNDELWKHKFLEEFGSGAGGIGNWKFRFAGKWEAREQQKKALVMWREHTRPRHMIPMRRDPIPFAPGFPGIAGDPPGFGIPDPFGRSQLPYPLGGQPVIFRHGRRRPNFSPNCNLGGGFSG</sequence>
<feature type="compositionally biased region" description="Polar residues" evidence="1">
    <location>
        <begin position="84"/>
        <end position="111"/>
    </location>
</feature>
<evidence type="ECO:0000256" key="1">
    <source>
        <dbReference type="SAM" id="MobiDB-lite"/>
    </source>
</evidence>
<evidence type="ECO:0000259" key="2">
    <source>
        <dbReference type="PROSITE" id="PS50181"/>
    </source>
</evidence>
<dbReference type="Gene3D" id="1.20.1280.50">
    <property type="match status" value="1"/>
</dbReference>
<dbReference type="SUPFAM" id="SSF81383">
    <property type="entry name" value="F-box domain"/>
    <property type="match status" value="1"/>
</dbReference>
<dbReference type="AlphaFoldDB" id="A0AAW1XYM1"/>
<dbReference type="Pfam" id="PF12937">
    <property type="entry name" value="F-box-like"/>
    <property type="match status" value="1"/>
</dbReference>
<accession>A0AAW1XYM1</accession>
<organism evidence="3 4">
    <name type="scientific">Rubus argutus</name>
    <name type="common">Southern blackberry</name>
    <dbReference type="NCBI Taxonomy" id="59490"/>
    <lineage>
        <taxon>Eukaryota</taxon>
        <taxon>Viridiplantae</taxon>
        <taxon>Streptophyta</taxon>
        <taxon>Embryophyta</taxon>
        <taxon>Tracheophyta</taxon>
        <taxon>Spermatophyta</taxon>
        <taxon>Magnoliopsida</taxon>
        <taxon>eudicotyledons</taxon>
        <taxon>Gunneridae</taxon>
        <taxon>Pentapetalae</taxon>
        <taxon>rosids</taxon>
        <taxon>fabids</taxon>
        <taxon>Rosales</taxon>
        <taxon>Rosaceae</taxon>
        <taxon>Rosoideae</taxon>
        <taxon>Rosoideae incertae sedis</taxon>
        <taxon>Rubus</taxon>
    </lineage>
</organism>
<feature type="region of interest" description="Disordered" evidence="1">
    <location>
        <begin position="84"/>
        <end position="115"/>
    </location>
</feature>
<gene>
    <name evidence="3" type="ORF">M0R45_007463</name>
</gene>
<dbReference type="EMBL" id="JBEDUW010000002">
    <property type="protein sequence ID" value="KAK9941769.1"/>
    <property type="molecule type" value="Genomic_DNA"/>
</dbReference>
<keyword evidence="4" id="KW-1185">Reference proteome</keyword>
<dbReference type="Proteomes" id="UP001457282">
    <property type="component" value="Unassembled WGS sequence"/>
</dbReference>
<dbReference type="Gene3D" id="3.40.1000.30">
    <property type="match status" value="1"/>
</dbReference>
<dbReference type="PANTHER" id="PTHR47602:SF2">
    <property type="entry name" value="F-BOX PROTEIN SKIP22"/>
    <property type="match status" value="1"/>
</dbReference>
<dbReference type="InterPro" id="IPR036047">
    <property type="entry name" value="F-box-like_dom_sf"/>
</dbReference>
<dbReference type="SMART" id="SM00256">
    <property type="entry name" value="FBOX"/>
    <property type="match status" value="1"/>
</dbReference>